<dbReference type="Gene3D" id="3.30.160.130">
    <property type="entry name" value="ykff protein like domains"/>
    <property type="match status" value="1"/>
</dbReference>
<dbReference type="SUPFAM" id="SSF54786">
    <property type="entry name" value="YcfA/nrd intein domain"/>
    <property type="match status" value="1"/>
</dbReference>
<evidence type="ECO:0000313" key="2">
    <source>
        <dbReference type="EMBL" id="ORM71468.1"/>
    </source>
</evidence>
<gene>
    <name evidence="2" type="ORF">HA48_15490</name>
</gene>
<proteinExistence type="inferred from homology"/>
<keyword evidence="3" id="KW-1185">Reference proteome</keyword>
<sequence length="178" mass="20105">MTSTQTDNTEMRCVAALGDGAFTREQAENITAAFSNVFIEDDQDSHFRLVVREPSGSLIWRTFSFEHDAGYWLRKYINSRGVRQSLKDQLTALTDLNDVPMTLTQRRELMAHIVSNLAESVARRVPVNHVVLPAEESQVWEETGRIALAHFGLQSEKAWLKASQWLTAELEQGGNEQA</sequence>
<evidence type="ECO:0000313" key="3">
    <source>
        <dbReference type="Proteomes" id="UP000193104"/>
    </source>
</evidence>
<dbReference type="Pfam" id="PF06006">
    <property type="entry name" value="DUF905"/>
    <property type="match status" value="1"/>
</dbReference>
<reference evidence="2 3" key="1">
    <citation type="journal article" date="2017" name="Antonie Van Leeuwenhoek">
        <title>Phylogenomic resolution of the bacterial genus Pantoea and its relationship with Erwinia and Tatumella.</title>
        <authorList>
            <person name="Palmer M."/>
            <person name="Steenkamp E.T."/>
            <person name="Coetzee M.P."/>
            <person name="Chan W.Y."/>
            <person name="van Zyl E."/>
            <person name="De Maayer P."/>
            <person name="Coutinho T.A."/>
            <person name="Blom J."/>
            <person name="Smits T.H."/>
            <person name="Duffy B."/>
            <person name="Venter S.N."/>
        </authorList>
    </citation>
    <scope>NUCLEOTIDE SEQUENCE [LARGE SCALE GENOMIC DNA]</scope>
    <source>
        <strain evidence="2 3">LMG 26277</strain>
    </source>
</reference>
<dbReference type="OrthoDB" id="6480897at2"/>
<dbReference type="InterPro" id="IPR009253">
    <property type="entry name" value="DUF905"/>
</dbReference>
<protein>
    <submittedName>
        <fullName evidence="2">Uncharacterized protein</fullName>
    </submittedName>
</protein>
<dbReference type="InterPro" id="IPR038612">
    <property type="entry name" value="YkfF-like_sf"/>
</dbReference>
<comment type="caution">
    <text evidence="2">The sequence shown here is derived from an EMBL/GenBank/DDBJ whole genome shotgun (WGS) entry which is preliminary data.</text>
</comment>
<comment type="similarity">
    <text evidence="1">Belongs to the UPF0401 family.</text>
</comment>
<dbReference type="EMBL" id="MLFS01000047">
    <property type="protein sequence ID" value="ORM71468.1"/>
    <property type="molecule type" value="Genomic_DNA"/>
</dbReference>
<name>A0A1X1D468_9GAMM</name>
<organism evidence="2 3">
    <name type="scientific">Pantoea wallisii</name>
    <dbReference type="NCBI Taxonomy" id="1076551"/>
    <lineage>
        <taxon>Bacteria</taxon>
        <taxon>Pseudomonadati</taxon>
        <taxon>Pseudomonadota</taxon>
        <taxon>Gammaproteobacteria</taxon>
        <taxon>Enterobacterales</taxon>
        <taxon>Erwiniaceae</taxon>
        <taxon>Pantoea</taxon>
    </lineage>
</organism>
<dbReference type="Proteomes" id="UP000193104">
    <property type="component" value="Unassembled WGS sequence"/>
</dbReference>
<dbReference type="AlphaFoldDB" id="A0A1X1D468"/>
<accession>A0A1X1D468</accession>
<evidence type="ECO:0000256" key="1">
    <source>
        <dbReference type="ARBA" id="ARBA00007059"/>
    </source>
</evidence>